<protein>
    <submittedName>
        <fullName evidence="1">Uncharacterized protein</fullName>
    </submittedName>
</protein>
<dbReference type="RefSeq" id="WP_070203853.1">
    <property type="nucleotide sequence ID" value="NZ_LJGZ01000103.1"/>
</dbReference>
<dbReference type="EMBL" id="LJGZ01000103">
    <property type="protein sequence ID" value="OEV16310.1"/>
    <property type="molecule type" value="Genomic_DNA"/>
</dbReference>
<sequence>MTTRPTARWRILYDLFQKSDVVTYDQAADALGLHPDKDRKAIQKAMARTGEELETANKRALRPVPGVGYRIAAPNEHVMLAREYQDKSKHAIERGVNKVVNVNLNGMDPAARSLTLAVAQVLTRQNDMMARFDLRQQKSEAQIREIVERQDRSDAETAELKERLARLEAG</sequence>
<keyword evidence="2" id="KW-1185">Reference proteome</keyword>
<dbReference type="Proteomes" id="UP000175971">
    <property type="component" value="Unassembled WGS sequence"/>
</dbReference>
<comment type="caution">
    <text evidence="1">The sequence shown here is derived from an EMBL/GenBank/DDBJ whole genome shotgun (WGS) entry which is preliminary data.</text>
</comment>
<proteinExistence type="predicted"/>
<reference evidence="1 2" key="1">
    <citation type="journal article" date="2016" name="Front. Microbiol.">
        <title>Comparative Genomics Analysis of Streptomyces Species Reveals Their Adaptation to the Marine Environment and Their Diversity at the Genomic Level.</title>
        <authorList>
            <person name="Tian X."/>
            <person name="Zhang Z."/>
            <person name="Yang T."/>
            <person name="Chen M."/>
            <person name="Li J."/>
            <person name="Chen F."/>
            <person name="Yang J."/>
            <person name="Li W."/>
            <person name="Zhang B."/>
            <person name="Zhang Z."/>
            <person name="Wu J."/>
            <person name="Zhang C."/>
            <person name="Long L."/>
            <person name="Xiao J."/>
        </authorList>
    </citation>
    <scope>NUCLEOTIDE SEQUENCE [LARGE SCALE GENOMIC DNA]</scope>
    <source>
        <strain evidence="1 2">SCSIO M10372</strain>
    </source>
</reference>
<organism evidence="1 2">
    <name type="scientific">Streptomyces nanshensis</name>
    <dbReference type="NCBI Taxonomy" id="518642"/>
    <lineage>
        <taxon>Bacteria</taxon>
        <taxon>Bacillati</taxon>
        <taxon>Actinomycetota</taxon>
        <taxon>Actinomycetes</taxon>
        <taxon>Kitasatosporales</taxon>
        <taxon>Streptomycetaceae</taxon>
        <taxon>Streptomyces</taxon>
    </lineage>
</organism>
<name>A0A1E7LJA8_9ACTN</name>
<evidence type="ECO:0000313" key="1">
    <source>
        <dbReference type="EMBL" id="OEV16310.1"/>
    </source>
</evidence>
<dbReference type="AlphaFoldDB" id="A0A1E7LJA8"/>
<evidence type="ECO:0000313" key="2">
    <source>
        <dbReference type="Proteomes" id="UP000175971"/>
    </source>
</evidence>
<accession>A0A1E7LJA8</accession>
<gene>
    <name evidence="1" type="ORF">AN221_32375</name>
</gene>